<organism evidence="2">
    <name type="scientific">Noccaea caerulescens</name>
    <name type="common">Alpine penny-cress</name>
    <name type="synonym">Thlaspi caerulescens</name>
    <dbReference type="NCBI Taxonomy" id="107243"/>
    <lineage>
        <taxon>Eukaryota</taxon>
        <taxon>Viridiplantae</taxon>
        <taxon>Streptophyta</taxon>
        <taxon>Embryophyta</taxon>
        <taxon>Tracheophyta</taxon>
        <taxon>Spermatophyta</taxon>
        <taxon>Magnoliopsida</taxon>
        <taxon>eudicotyledons</taxon>
        <taxon>Gunneridae</taxon>
        <taxon>Pentapetalae</taxon>
        <taxon>rosids</taxon>
        <taxon>malvids</taxon>
        <taxon>Brassicales</taxon>
        <taxon>Brassicaceae</taxon>
        <taxon>Coluteocarpeae</taxon>
        <taxon>Noccaea</taxon>
    </lineage>
</organism>
<name>A0A1J3CG17_NOCCA</name>
<feature type="chain" id="PRO_5009619528" evidence="1">
    <location>
        <begin position="20"/>
        <end position="151"/>
    </location>
</feature>
<sequence length="151" mass="16661">MKISLFLLAFLVLLPVSLQDPSPGVKAPTRAHAELTNHGFPIGLLPLSVKNYFINQTSGEFSLFLDGTCNIKLPPDNYLATYSKKVTGRISPGQIAELQGIRVWAFFKYWYITGIRISGDNLVFEVGVATAKYPSKNFDDSLDCQGKRSSS</sequence>
<dbReference type="InterPro" id="IPR036758">
    <property type="entry name" value="At5g01610-like"/>
</dbReference>
<dbReference type="EMBL" id="GEVI01026794">
    <property type="protein sequence ID" value="JAU05526.1"/>
    <property type="molecule type" value="Transcribed_RNA"/>
</dbReference>
<dbReference type="InterPro" id="IPR007493">
    <property type="entry name" value="DUF538"/>
</dbReference>
<dbReference type="AlphaFoldDB" id="A0A1J3CG17"/>
<dbReference type="Gene3D" id="2.30.240.10">
    <property type="entry name" value="At5g01610-like"/>
    <property type="match status" value="1"/>
</dbReference>
<gene>
    <name evidence="2" type="ORF">GA_TR5320_c0_g1_i1_g.17133</name>
</gene>
<evidence type="ECO:0000313" key="2">
    <source>
        <dbReference type="EMBL" id="JAU05526.1"/>
    </source>
</evidence>
<feature type="signal peptide" evidence="1">
    <location>
        <begin position="1"/>
        <end position="19"/>
    </location>
</feature>
<reference evidence="2" key="1">
    <citation type="submission" date="2016-07" db="EMBL/GenBank/DDBJ databases">
        <title>De novo transcriptome assembly of four accessions of the metal hyperaccumulator plant Noccaea caerulescens.</title>
        <authorList>
            <person name="Blande D."/>
            <person name="Halimaa P."/>
            <person name="Tervahauta A.I."/>
            <person name="Aarts M.G."/>
            <person name="Karenlampi S.O."/>
        </authorList>
    </citation>
    <scope>NUCLEOTIDE SEQUENCE</scope>
</reference>
<dbReference type="SUPFAM" id="SSF141562">
    <property type="entry name" value="At5g01610-like"/>
    <property type="match status" value="1"/>
</dbReference>
<evidence type="ECO:0000256" key="1">
    <source>
        <dbReference type="SAM" id="SignalP"/>
    </source>
</evidence>
<protein>
    <submittedName>
        <fullName evidence="2">Uncharacterized protein</fullName>
    </submittedName>
</protein>
<keyword evidence="1" id="KW-0732">Signal</keyword>
<accession>A0A1J3CG17</accession>
<proteinExistence type="predicted"/>
<dbReference type="Pfam" id="PF04398">
    <property type="entry name" value="DUF538"/>
    <property type="match status" value="1"/>
</dbReference>
<dbReference type="PANTHER" id="PTHR31676">
    <property type="entry name" value="T31J12.3 PROTEIN-RELATED"/>
    <property type="match status" value="1"/>
</dbReference>
<dbReference type="PANTHER" id="PTHR31676:SF172">
    <property type="entry name" value="OS01G0595400 PROTEIN"/>
    <property type="match status" value="1"/>
</dbReference>